<evidence type="ECO:0000313" key="2">
    <source>
        <dbReference type="EMBL" id="KAK7410911.1"/>
    </source>
</evidence>
<evidence type="ECO:0000313" key="3">
    <source>
        <dbReference type="Proteomes" id="UP001386955"/>
    </source>
</evidence>
<keyword evidence="1" id="KW-1133">Transmembrane helix</keyword>
<comment type="caution">
    <text evidence="2">The sequence shown here is derived from an EMBL/GenBank/DDBJ whole genome shotgun (WGS) entry which is preliminary data.</text>
</comment>
<proteinExistence type="predicted"/>
<dbReference type="AlphaFoldDB" id="A0AAN9XUY5"/>
<accession>A0AAN9XUY5</accession>
<organism evidence="2 3">
    <name type="scientific">Psophocarpus tetragonolobus</name>
    <name type="common">Winged bean</name>
    <name type="synonym">Dolichos tetragonolobus</name>
    <dbReference type="NCBI Taxonomy" id="3891"/>
    <lineage>
        <taxon>Eukaryota</taxon>
        <taxon>Viridiplantae</taxon>
        <taxon>Streptophyta</taxon>
        <taxon>Embryophyta</taxon>
        <taxon>Tracheophyta</taxon>
        <taxon>Spermatophyta</taxon>
        <taxon>Magnoliopsida</taxon>
        <taxon>eudicotyledons</taxon>
        <taxon>Gunneridae</taxon>
        <taxon>Pentapetalae</taxon>
        <taxon>rosids</taxon>
        <taxon>fabids</taxon>
        <taxon>Fabales</taxon>
        <taxon>Fabaceae</taxon>
        <taxon>Papilionoideae</taxon>
        <taxon>50 kb inversion clade</taxon>
        <taxon>NPAAA clade</taxon>
        <taxon>indigoferoid/millettioid clade</taxon>
        <taxon>Phaseoleae</taxon>
        <taxon>Psophocarpus</taxon>
    </lineage>
</organism>
<keyword evidence="3" id="KW-1185">Reference proteome</keyword>
<gene>
    <name evidence="2" type="ORF">VNO78_02126</name>
</gene>
<name>A0AAN9XUY5_PSOTE</name>
<reference evidence="2 3" key="1">
    <citation type="submission" date="2024-01" db="EMBL/GenBank/DDBJ databases">
        <title>The genomes of 5 underutilized Papilionoideae crops provide insights into root nodulation and disease resistanc.</title>
        <authorList>
            <person name="Jiang F."/>
        </authorList>
    </citation>
    <scope>NUCLEOTIDE SEQUENCE [LARGE SCALE GENOMIC DNA]</scope>
    <source>
        <strain evidence="2">DUOXIRENSHENG_FW03</strain>
        <tissue evidence="2">Leaves</tissue>
    </source>
</reference>
<dbReference type="EMBL" id="JAYMYS010000001">
    <property type="protein sequence ID" value="KAK7410911.1"/>
    <property type="molecule type" value="Genomic_DNA"/>
</dbReference>
<protein>
    <submittedName>
        <fullName evidence="2">Uncharacterized protein</fullName>
    </submittedName>
</protein>
<dbReference type="Proteomes" id="UP001386955">
    <property type="component" value="Unassembled WGS sequence"/>
</dbReference>
<keyword evidence="1" id="KW-0472">Membrane</keyword>
<sequence length="87" mass="10071">MTPKPLSSHRPFFSHFISGKLSLSRTQLLNPFSITEHKFTLLSSSSVFFLLLFFLSHALPQEDRFPGFVATSPQPFRFSLFPFMDMR</sequence>
<evidence type="ECO:0000256" key="1">
    <source>
        <dbReference type="SAM" id="Phobius"/>
    </source>
</evidence>
<feature type="transmembrane region" description="Helical" evidence="1">
    <location>
        <begin position="39"/>
        <end position="59"/>
    </location>
</feature>
<keyword evidence="1" id="KW-0812">Transmembrane</keyword>